<proteinExistence type="predicted"/>
<dbReference type="eggNOG" id="ENOG502R7FK">
    <property type="taxonomic scope" value="Eukaryota"/>
</dbReference>
<dbReference type="AlphaFoldDB" id="K3XSU5"/>
<organism evidence="3 4">
    <name type="scientific">Setaria italica</name>
    <name type="common">Foxtail millet</name>
    <name type="synonym">Panicum italicum</name>
    <dbReference type="NCBI Taxonomy" id="4555"/>
    <lineage>
        <taxon>Eukaryota</taxon>
        <taxon>Viridiplantae</taxon>
        <taxon>Streptophyta</taxon>
        <taxon>Embryophyta</taxon>
        <taxon>Tracheophyta</taxon>
        <taxon>Spermatophyta</taxon>
        <taxon>Magnoliopsida</taxon>
        <taxon>Liliopsida</taxon>
        <taxon>Poales</taxon>
        <taxon>Poaceae</taxon>
        <taxon>PACMAD clade</taxon>
        <taxon>Panicoideae</taxon>
        <taxon>Panicodae</taxon>
        <taxon>Paniceae</taxon>
        <taxon>Cenchrinae</taxon>
        <taxon>Setaria</taxon>
    </lineage>
</organism>
<evidence type="ECO:0000313" key="4">
    <source>
        <dbReference type="Proteomes" id="UP000004995"/>
    </source>
</evidence>
<keyword evidence="2" id="KW-0472">Membrane</keyword>
<evidence type="ECO:0000313" key="3">
    <source>
        <dbReference type="EnsemblPlants" id="KQL03241"/>
    </source>
</evidence>
<dbReference type="EMBL" id="AGNK02002733">
    <property type="status" value="NOT_ANNOTATED_CDS"/>
    <property type="molecule type" value="Genomic_DNA"/>
</dbReference>
<keyword evidence="2" id="KW-0812">Transmembrane</keyword>
<name>K3XSU5_SETIT</name>
<sequence length="481" mass="50957">MASCLELLQVRDAISTRPARERYANRVTGLVSRMPFDGVDDDVGHGIHGAVAVPAGDVGAEEPWAAGRQRGERPDVVGVDGVEQALLRGQYVRARGGVVVHRRRSPLWCRDGRRLPEAAGQVVLHVCAVEREVEDAPELLLVILCGCRWWYRDCGRTAVAGAGRDHQRAIVAARRSVPSSPLVAAGTGGAVRPAPELHAHRRRGRRPLAGQEVHDRRHIAGGERLRPLQLGHDGSEQAGGVLRRHEPRHDAGRGVLRLDRGDPEGVAEVAAVGEQTPPPPSGREAVVADEGDGEGEVLGGDVEVAAALGAAEVAEVGGHEAAEAVEGSVGDVPPPLAAPAHPELPLRRRELQLLLLVVEEQADGVEDDVGDGVGEAHAEPAGAEAAVQPRHLLEGQTPRRLRVEAVDEPPLDLVGARDRGLVDGRPLALLAVEARQAAATGEAFRFRGRRRHGADGWIDFGIGVSALAGFGVGCGMKKRRQ</sequence>
<keyword evidence="4" id="KW-1185">Reference proteome</keyword>
<keyword evidence="2" id="KW-1133">Transmembrane helix</keyword>
<feature type="transmembrane region" description="Helical" evidence="2">
    <location>
        <begin position="457"/>
        <end position="476"/>
    </location>
</feature>
<accession>K3XSU5</accession>
<feature type="compositionally biased region" description="Basic and acidic residues" evidence="1">
    <location>
        <begin position="212"/>
        <end position="226"/>
    </location>
</feature>
<evidence type="ECO:0000256" key="2">
    <source>
        <dbReference type="SAM" id="Phobius"/>
    </source>
</evidence>
<feature type="compositionally biased region" description="Basic and acidic residues" evidence="1">
    <location>
        <begin position="243"/>
        <end position="262"/>
    </location>
</feature>
<evidence type="ECO:0000256" key="1">
    <source>
        <dbReference type="SAM" id="MobiDB-lite"/>
    </source>
</evidence>
<reference evidence="3" key="2">
    <citation type="submission" date="2018-08" db="UniProtKB">
        <authorList>
            <consortium name="EnsemblPlants"/>
        </authorList>
    </citation>
    <scope>IDENTIFICATION</scope>
    <source>
        <strain evidence="3">Yugu1</strain>
    </source>
</reference>
<protein>
    <submittedName>
        <fullName evidence="3">Uncharacterized protein</fullName>
    </submittedName>
</protein>
<dbReference type="InParanoid" id="K3XSU5"/>
<dbReference type="EnsemblPlants" id="KQL03241">
    <property type="protein sequence ID" value="KQL03241"/>
    <property type="gene ID" value="SETIT_004998mg"/>
</dbReference>
<reference evidence="4" key="1">
    <citation type="journal article" date="2012" name="Nat. Biotechnol.">
        <title>Reference genome sequence of the model plant Setaria.</title>
        <authorList>
            <person name="Bennetzen J.L."/>
            <person name="Schmutz J."/>
            <person name="Wang H."/>
            <person name="Percifield R."/>
            <person name="Hawkins J."/>
            <person name="Pontaroli A.C."/>
            <person name="Estep M."/>
            <person name="Feng L."/>
            <person name="Vaughn J.N."/>
            <person name="Grimwood J."/>
            <person name="Jenkins J."/>
            <person name="Barry K."/>
            <person name="Lindquist E."/>
            <person name="Hellsten U."/>
            <person name="Deshpande S."/>
            <person name="Wang X."/>
            <person name="Wu X."/>
            <person name="Mitros T."/>
            <person name="Triplett J."/>
            <person name="Yang X."/>
            <person name="Ye C.Y."/>
            <person name="Mauro-Herrera M."/>
            <person name="Wang L."/>
            <person name="Li P."/>
            <person name="Sharma M."/>
            <person name="Sharma R."/>
            <person name="Ronald P.C."/>
            <person name="Panaud O."/>
            <person name="Kellogg E.A."/>
            <person name="Brutnell T.P."/>
            <person name="Doust A.N."/>
            <person name="Tuskan G.A."/>
            <person name="Rokhsar D."/>
            <person name="Devos K.M."/>
        </authorList>
    </citation>
    <scope>NUCLEOTIDE SEQUENCE [LARGE SCALE GENOMIC DNA]</scope>
    <source>
        <strain evidence="4">cv. Yugu1</strain>
    </source>
</reference>
<feature type="region of interest" description="Disordered" evidence="1">
    <location>
        <begin position="198"/>
        <end position="262"/>
    </location>
</feature>
<dbReference type="HOGENOM" id="CLU_567912_0_0_1"/>
<dbReference type="Gramene" id="KQL03241">
    <property type="protein sequence ID" value="KQL03241"/>
    <property type="gene ID" value="SETIT_004998mg"/>
</dbReference>
<dbReference type="Proteomes" id="UP000004995">
    <property type="component" value="Unassembled WGS sequence"/>
</dbReference>